<dbReference type="EMBL" id="MU070017">
    <property type="protein sequence ID" value="KAF5830676.1"/>
    <property type="molecule type" value="Genomic_DNA"/>
</dbReference>
<keyword evidence="3" id="KW-1185">Reference proteome</keyword>
<protein>
    <submittedName>
        <fullName evidence="2">Uncharacterized protein</fullName>
    </submittedName>
</protein>
<accession>A0ABQ7G7U5</accession>
<dbReference type="Proteomes" id="UP000815325">
    <property type="component" value="Unassembled WGS sequence"/>
</dbReference>
<keyword evidence="1" id="KW-0175">Coiled coil</keyword>
<evidence type="ECO:0000313" key="2">
    <source>
        <dbReference type="EMBL" id="KAF5830676.1"/>
    </source>
</evidence>
<sequence length="477" mass="51758">MQQQGSALELHDADREYLATLHTKLHDPSLLQPVPIIPPPPVFFKHTELSMGCESPWDAGGRSPPGAYKLLSSDYAWLADPQKALAAKQKQQLEPPLPEPPAQMQHFRFLSRARTLLVKLRQQIDEVVQGALHQGTQQLMLCLDAELDGGMGMGAAAPSSPTNYTDAARSARGTSNGGGVLLGSANGRPSQGGGVLGLGNIGQGQEALGGAACGEVAADHPIVANMGELGRLAETQLGAMFEDCLSDLMEELWAALQYGGSAHGKVDALANRMAQREKEIEELAYRKLSTVEGELGKVQQELHKTQEALQDERADKLNLVSAFQAKEAQFNATLQSFQDHSLLNQKLQQDIDELKKDLEQLKISRGEQIQAACKELAERNEGLSRIIAGNKAIMHAKDHDMGLLHVRLAEQLTMLDLAFSRREGEVKRTADLEAVLAETMDLLVSEGQNSLDQWATLNVENCVPGALSVPELRSAWP</sequence>
<name>A0ABQ7G7U5_DUNSA</name>
<proteinExistence type="predicted"/>
<evidence type="ECO:0000256" key="1">
    <source>
        <dbReference type="SAM" id="Coils"/>
    </source>
</evidence>
<reference evidence="2" key="1">
    <citation type="submission" date="2017-08" db="EMBL/GenBank/DDBJ databases">
        <authorList>
            <person name="Polle J.E."/>
            <person name="Barry K."/>
            <person name="Cushman J."/>
            <person name="Schmutz J."/>
            <person name="Tran D."/>
            <person name="Hathwaick L.T."/>
            <person name="Yim W.C."/>
            <person name="Jenkins J."/>
            <person name="Mckie-Krisberg Z.M."/>
            <person name="Prochnik S."/>
            <person name="Lindquist E."/>
            <person name="Dockter R.B."/>
            <person name="Adam C."/>
            <person name="Molina H."/>
            <person name="Bunkerborg J."/>
            <person name="Jin E."/>
            <person name="Buchheim M."/>
            <person name="Magnuson J."/>
        </authorList>
    </citation>
    <scope>NUCLEOTIDE SEQUENCE</scope>
    <source>
        <strain evidence="2">CCAP 19/18</strain>
    </source>
</reference>
<evidence type="ECO:0000313" key="3">
    <source>
        <dbReference type="Proteomes" id="UP000815325"/>
    </source>
</evidence>
<organism evidence="2 3">
    <name type="scientific">Dunaliella salina</name>
    <name type="common">Green alga</name>
    <name type="synonym">Protococcus salinus</name>
    <dbReference type="NCBI Taxonomy" id="3046"/>
    <lineage>
        <taxon>Eukaryota</taxon>
        <taxon>Viridiplantae</taxon>
        <taxon>Chlorophyta</taxon>
        <taxon>core chlorophytes</taxon>
        <taxon>Chlorophyceae</taxon>
        <taxon>CS clade</taxon>
        <taxon>Chlamydomonadales</taxon>
        <taxon>Dunaliellaceae</taxon>
        <taxon>Dunaliella</taxon>
    </lineage>
</organism>
<comment type="caution">
    <text evidence="2">The sequence shown here is derived from an EMBL/GenBank/DDBJ whole genome shotgun (WGS) entry which is preliminary data.</text>
</comment>
<feature type="coiled-coil region" evidence="1">
    <location>
        <begin position="266"/>
        <end position="371"/>
    </location>
</feature>
<gene>
    <name evidence="2" type="ORF">DUNSADRAFT_14191</name>
</gene>